<proteinExistence type="predicted"/>
<evidence type="ECO:0000313" key="1">
    <source>
        <dbReference type="EMBL" id="VUZ43739.1"/>
    </source>
</evidence>
<protein>
    <submittedName>
        <fullName evidence="1">Uncharacterized protein</fullName>
    </submittedName>
</protein>
<sequence>MNSSKRDKGADVYMKNVSVITASILVMRKGEDIHKYTAFVNRVRNAFLYGSPKKDQFRCLVIVRGLCSPLYTEIHMKLLSLLDEKPDIMLHHLVHDDSNFWSLNGPLEHG</sequence>
<organism evidence="1 2">
    <name type="scientific">Hymenolepis diminuta</name>
    <name type="common">Rat tapeworm</name>
    <dbReference type="NCBI Taxonomy" id="6216"/>
    <lineage>
        <taxon>Eukaryota</taxon>
        <taxon>Metazoa</taxon>
        <taxon>Spiralia</taxon>
        <taxon>Lophotrochozoa</taxon>
        <taxon>Platyhelminthes</taxon>
        <taxon>Cestoda</taxon>
        <taxon>Eucestoda</taxon>
        <taxon>Cyclophyllidea</taxon>
        <taxon>Hymenolepididae</taxon>
        <taxon>Hymenolepis</taxon>
    </lineage>
</organism>
<gene>
    <name evidence="1" type="ORF">WMSIL1_LOCUS3655</name>
</gene>
<accession>A0A564Y9T6</accession>
<reference evidence="1 2" key="1">
    <citation type="submission" date="2019-07" db="EMBL/GenBank/DDBJ databases">
        <authorList>
            <person name="Jastrzebski P J."/>
            <person name="Paukszto L."/>
            <person name="Jastrzebski P J."/>
        </authorList>
    </citation>
    <scope>NUCLEOTIDE SEQUENCE [LARGE SCALE GENOMIC DNA]</scope>
    <source>
        <strain evidence="1 2">WMS-il1</strain>
    </source>
</reference>
<name>A0A564Y9T6_HYMDI</name>
<dbReference type="EMBL" id="CABIJS010000111">
    <property type="protein sequence ID" value="VUZ43739.1"/>
    <property type="molecule type" value="Genomic_DNA"/>
</dbReference>
<keyword evidence="2" id="KW-1185">Reference proteome</keyword>
<dbReference type="AlphaFoldDB" id="A0A564Y9T6"/>
<evidence type="ECO:0000313" key="2">
    <source>
        <dbReference type="Proteomes" id="UP000321570"/>
    </source>
</evidence>
<dbReference type="Proteomes" id="UP000321570">
    <property type="component" value="Unassembled WGS sequence"/>
</dbReference>